<evidence type="ECO:0000313" key="2">
    <source>
        <dbReference type="Proteomes" id="UP000054815"/>
    </source>
</evidence>
<protein>
    <submittedName>
        <fullName evidence="1">Uncharacterized protein</fullName>
    </submittedName>
</protein>
<comment type="caution">
    <text evidence="1">The sequence shown here is derived from an EMBL/GenBank/DDBJ whole genome shotgun (WGS) entry which is preliminary data.</text>
</comment>
<dbReference type="EMBL" id="JYDU01000450">
    <property type="protein sequence ID" value="KRX86150.1"/>
    <property type="molecule type" value="Genomic_DNA"/>
</dbReference>
<name>A0A0V0XDV0_TRIPS</name>
<reference evidence="1 2" key="1">
    <citation type="submission" date="2015-01" db="EMBL/GenBank/DDBJ databases">
        <title>Evolution of Trichinella species and genotypes.</title>
        <authorList>
            <person name="Korhonen P.K."/>
            <person name="Edoardo P."/>
            <person name="Giuseppe L.R."/>
            <person name="Gasser R.B."/>
        </authorList>
    </citation>
    <scope>NUCLEOTIDE SEQUENCE [LARGE SCALE GENOMIC DNA]</scope>
    <source>
        <strain evidence="1">ISS141</strain>
    </source>
</reference>
<organism evidence="1 2">
    <name type="scientific">Trichinella pseudospiralis</name>
    <name type="common">Parasitic roundworm</name>
    <dbReference type="NCBI Taxonomy" id="6337"/>
    <lineage>
        <taxon>Eukaryota</taxon>
        <taxon>Metazoa</taxon>
        <taxon>Ecdysozoa</taxon>
        <taxon>Nematoda</taxon>
        <taxon>Enoplea</taxon>
        <taxon>Dorylaimia</taxon>
        <taxon>Trichinellida</taxon>
        <taxon>Trichinellidae</taxon>
        <taxon>Trichinella</taxon>
    </lineage>
</organism>
<gene>
    <name evidence="1" type="ORF">T4E_2987</name>
</gene>
<proteinExistence type="predicted"/>
<accession>A0A0V0XDV0</accession>
<sequence length="68" mass="8050">MDYINALEQSSLDSLTRCFLNKSESFTADERGCGVDVSSFKNVFNTCREKKKFLKHARRTEFYWRTSR</sequence>
<dbReference type="AlphaFoldDB" id="A0A0V0XDV0"/>
<evidence type="ECO:0000313" key="1">
    <source>
        <dbReference type="EMBL" id="KRX86150.1"/>
    </source>
</evidence>
<dbReference type="Proteomes" id="UP000054815">
    <property type="component" value="Unassembled WGS sequence"/>
</dbReference>